<dbReference type="Proteomes" id="UP000245680">
    <property type="component" value="Unassembled WGS sequence"/>
</dbReference>
<evidence type="ECO:0000313" key="2">
    <source>
        <dbReference type="EMBL" id="PWR03984.1"/>
    </source>
</evidence>
<proteinExistence type="predicted"/>
<evidence type="ECO:0000259" key="1">
    <source>
        <dbReference type="Pfam" id="PF00535"/>
    </source>
</evidence>
<dbReference type="InterPro" id="IPR029044">
    <property type="entry name" value="Nucleotide-diphossugar_trans"/>
</dbReference>
<dbReference type="SUPFAM" id="SSF53448">
    <property type="entry name" value="Nucleotide-diphospho-sugar transferases"/>
    <property type="match status" value="1"/>
</dbReference>
<accession>A0A2V2LKD0</accession>
<dbReference type="PANTHER" id="PTHR43685">
    <property type="entry name" value="GLYCOSYLTRANSFERASE"/>
    <property type="match status" value="1"/>
</dbReference>
<keyword evidence="3" id="KW-1185">Reference proteome</keyword>
<dbReference type="Pfam" id="PF00535">
    <property type="entry name" value="Glycos_transf_2"/>
    <property type="match status" value="1"/>
</dbReference>
<evidence type="ECO:0000313" key="3">
    <source>
        <dbReference type="Proteomes" id="UP000245680"/>
    </source>
</evidence>
<protein>
    <recommendedName>
        <fullName evidence="1">Glycosyltransferase 2-like domain-containing protein</fullName>
    </recommendedName>
</protein>
<organism evidence="2 3">
    <name type="scientific">Meridianimarinicoccus roseus</name>
    <dbReference type="NCBI Taxonomy" id="2072018"/>
    <lineage>
        <taxon>Bacteria</taxon>
        <taxon>Pseudomonadati</taxon>
        <taxon>Pseudomonadota</taxon>
        <taxon>Alphaproteobacteria</taxon>
        <taxon>Rhodobacterales</taxon>
        <taxon>Paracoccaceae</taxon>
        <taxon>Meridianimarinicoccus</taxon>
    </lineage>
</organism>
<name>A0A2V2LKD0_9RHOB</name>
<dbReference type="PANTHER" id="PTHR43685:SF11">
    <property type="entry name" value="GLYCOSYLTRANSFERASE TAGX-RELATED"/>
    <property type="match status" value="1"/>
</dbReference>
<dbReference type="RefSeq" id="WP_109810387.1">
    <property type="nucleotide sequence ID" value="NZ_QGKU01000014.1"/>
</dbReference>
<dbReference type="EMBL" id="QGKU01000014">
    <property type="protein sequence ID" value="PWR03984.1"/>
    <property type="molecule type" value="Genomic_DNA"/>
</dbReference>
<dbReference type="InterPro" id="IPR050834">
    <property type="entry name" value="Glycosyltransf_2"/>
</dbReference>
<sequence length="319" mass="35134">MAMTFSVILPTYNRGATLIPALESILSQTRPADEIIVIDDGSEEDPSPLLAPYMDRIIFRRQPNGGVANARNNAAALATGDWLSFQDSDDLWDKDHLLVAERDLSRADPDVVCHIGDVTYVGDGYRESLLGIKNMTFPSDRATRLDDPLGLVISGMTLQAAAIRRDVFARLGGFDEEMRMLSDTALFCLLALEGAFLVTGHNMADILRAEGDTASITSMNRTKRLYALQMRVRILEPLCDRALTAEQAALVMPRLSGARFRLAHQIAATDASAAWPLLFQAAREHPSRLRGWGKSAVAFAFGQKGYRWMSRSSGMLDRS</sequence>
<comment type="caution">
    <text evidence="2">The sequence shown here is derived from an EMBL/GenBank/DDBJ whole genome shotgun (WGS) entry which is preliminary data.</text>
</comment>
<gene>
    <name evidence="2" type="ORF">DKT77_03650</name>
</gene>
<dbReference type="InterPro" id="IPR001173">
    <property type="entry name" value="Glyco_trans_2-like"/>
</dbReference>
<reference evidence="2 3" key="1">
    <citation type="submission" date="2018-05" db="EMBL/GenBank/DDBJ databases">
        <title>Rhodobacteraceae gen. nov., sp. nov. isolated from sea water.</title>
        <authorList>
            <person name="Ren Y."/>
        </authorList>
    </citation>
    <scope>NUCLEOTIDE SEQUENCE [LARGE SCALE GENOMIC DNA]</scope>
    <source>
        <strain evidence="2 3">TG-679</strain>
    </source>
</reference>
<dbReference type="Gene3D" id="3.90.550.10">
    <property type="entry name" value="Spore Coat Polysaccharide Biosynthesis Protein SpsA, Chain A"/>
    <property type="match status" value="1"/>
</dbReference>
<dbReference type="CDD" id="cd00761">
    <property type="entry name" value="Glyco_tranf_GTA_type"/>
    <property type="match status" value="1"/>
</dbReference>
<dbReference type="AlphaFoldDB" id="A0A2V2LKD0"/>
<feature type="domain" description="Glycosyltransferase 2-like" evidence="1">
    <location>
        <begin position="6"/>
        <end position="171"/>
    </location>
</feature>
<dbReference type="OrthoDB" id="5291101at2"/>